<dbReference type="Proteomes" id="UP000291338">
    <property type="component" value="Unassembled WGS sequence"/>
</dbReference>
<keyword evidence="1" id="KW-0812">Transmembrane</keyword>
<comment type="caution">
    <text evidence="2">The sequence shown here is derived from an EMBL/GenBank/DDBJ whole genome shotgun (WGS) entry which is preliminary data.</text>
</comment>
<name>A0A4Q7ILP4_9GAMM</name>
<feature type="transmembrane region" description="Helical" evidence="1">
    <location>
        <begin position="71"/>
        <end position="93"/>
    </location>
</feature>
<dbReference type="AlphaFoldDB" id="A0A4Q7ILP4"/>
<accession>A0A4Q7ILP4</accession>
<dbReference type="EMBL" id="PPSX01000048">
    <property type="protein sequence ID" value="RZQ52602.1"/>
    <property type="molecule type" value="Genomic_DNA"/>
</dbReference>
<dbReference type="RefSeq" id="WP_130256070.1">
    <property type="nucleotide sequence ID" value="NZ_PPSX01000048.1"/>
</dbReference>
<gene>
    <name evidence="2" type="ORF">C1E23_13455</name>
</gene>
<evidence type="ECO:0000313" key="3">
    <source>
        <dbReference type="Proteomes" id="UP000291338"/>
    </source>
</evidence>
<keyword evidence="1" id="KW-1133">Transmembrane helix</keyword>
<organism evidence="2 3">
    <name type="scientific">Pseudoalteromonas phenolica</name>
    <dbReference type="NCBI Taxonomy" id="161398"/>
    <lineage>
        <taxon>Bacteria</taxon>
        <taxon>Pseudomonadati</taxon>
        <taxon>Pseudomonadota</taxon>
        <taxon>Gammaproteobacteria</taxon>
        <taxon>Alteromonadales</taxon>
        <taxon>Pseudoalteromonadaceae</taxon>
        <taxon>Pseudoalteromonas</taxon>
    </lineage>
</organism>
<keyword evidence="1" id="KW-0472">Membrane</keyword>
<protein>
    <submittedName>
        <fullName evidence="2">Uncharacterized protein</fullName>
    </submittedName>
</protein>
<sequence>MSKQFSDDELIKLYQQNNDAMPPKHIDDAILARAADTINDENNTFDKKEYDNRVLERKARAQKATKTSSRWWQYSGLAAAIVAVAVLAPWQYYQAPMLVSVESAEVPAMAKAKQAQESAPKIERVEILAEDVQMERIEVTGARLERSAPEQKARAVQPVSPVMYGINLSEPNTELNAKPNGKFKDILAKLENKDEADAQSALIKLLKEKPEYHDDIPEPLEELYQSLVKSGKIERPERLLKSDEKSKDKN</sequence>
<proteinExistence type="predicted"/>
<evidence type="ECO:0000256" key="1">
    <source>
        <dbReference type="SAM" id="Phobius"/>
    </source>
</evidence>
<evidence type="ECO:0000313" key="2">
    <source>
        <dbReference type="EMBL" id="RZQ52602.1"/>
    </source>
</evidence>
<reference evidence="2 3" key="1">
    <citation type="submission" date="2018-01" db="EMBL/GenBank/DDBJ databases">
        <title>Co-occurrence of chitin degradation, pigmentation and bioactivity in marine Pseudoalteromonas.</title>
        <authorList>
            <person name="Paulsen S."/>
            <person name="Gram L."/>
            <person name="Machado H."/>
        </authorList>
    </citation>
    <scope>NUCLEOTIDE SEQUENCE [LARGE SCALE GENOMIC DNA]</scope>
    <source>
        <strain evidence="2 3">S3898</strain>
    </source>
</reference>